<reference evidence="5" key="1">
    <citation type="submission" date="2016-10" db="EMBL/GenBank/DDBJ databases">
        <authorList>
            <person name="Varghese N."/>
            <person name="Submissions S."/>
        </authorList>
    </citation>
    <scope>NUCLEOTIDE SEQUENCE [LARGE SCALE GENOMIC DNA]</scope>
    <source>
        <strain evidence="5">DSM 45460</strain>
    </source>
</reference>
<feature type="domain" description="CBS" evidence="3">
    <location>
        <begin position="7"/>
        <end position="62"/>
    </location>
</feature>
<accession>A0A1G9EHG8</accession>
<dbReference type="Gene3D" id="3.10.580.10">
    <property type="entry name" value="CBS-domain"/>
    <property type="match status" value="1"/>
</dbReference>
<evidence type="ECO:0000313" key="4">
    <source>
        <dbReference type="EMBL" id="SDK75617.1"/>
    </source>
</evidence>
<dbReference type="PANTHER" id="PTHR43080">
    <property type="entry name" value="CBS DOMAIN-CONTAINING PROTEIN CBSX3, MITOCHONDRIAL"/>
    <property type="match status" value="1"/>
</dbReference>
<dbReference type="PANTHER" id="PTHR43080:SF2">
    <property type="entry name" value="CBS DOMAIN-CONTAINING PROTEIN"/>
    <property type="match status" value="1"/>
</dbReference>
<gene>
    <name evidence="4" type="ORF">SAMN04487820_11258</name>
</gene>
<evidence type="ECO:0000256" key="1">
    <source>
        <dbReference type="ARBA" id="ARBA00023122"/>
    </source>
</evidence>
<keyword evidence="1 2" id="KW-0129">CBS domain</keyword>
<dbReference type="InterPro" id="IPR000644">
    <property type="entry name" value="CBS_dom"/>
</dbReference>
<dbReference type="PROSITE" id="PS51371">
    <property type="entry name" value="CBS"/>
    <property type="match status" value="2"/>
</dbReference>
<dbReference type="AlphaFoldDB" id="A0A1G9EHG8"/>
<dbReference type="Pfam" id="PF00571">
    <property type="entry name" value="CBS"/>
    <property type="match status" value="2"/>
</dbReference>
<dbReference type="InterPro" id="IPR046342">
    <property type="entry name" value="CBS_dom_sf"/>
</dbReference>
<organism evidence="4 5">
    <name type="scientific">Actinopolyspora mzabensis</name>
    <dbReference type="NCBI Taxonomy" id="995066"/>
    <lineage>
        <taxon>Bacteria</taxon>
        <taxon>Bacillati</taxon>
        <taxon>Actinomycetota</taxon>
        <taxon>Actinomycetes</taxon>
        <taxon>Actinopolysporales</taxon>
        <taxon>Actinopolysporaceae</taxon>
        <taxon>Actinopolyspora</taxon>
    </lineage>
</organism>
<evidence type="ECO:0000313" key="5">
    <source>
        <dbReference type="Proteomes" id="UP000199213"/>
    </source>
</evidence>
<dbReference type="SMART" id="SM00116">
    <property type="entry name" value="CBS"/>
    <property type="match status" value="2"/>
</dbReference>
<dbReference type="Proteomes" id="UP000199213">
    <property type="component" value="Unassembled WGS sequence"/>
</dbReference>
<evidence type="ECO:0000256" key="2">
    <source>
        <dbReference type="PROSITE-ProRule" id="PRU00703"/>
    </source>
</evidence>
<feature type="domain" description="CBS" evidence="3">
    <location>
        <begin position="71"/>
        <end position="123"/>
    </location>
</feature>
<name>A0A1G9EHG8_ACTMZ</name>
<sequence>MQVAEAFRPGALTCETDDPLVDVARELLENSTGVLAVLDGNMIVGIISERDIARAVAHGTDTSTATAEMFATEHVETAKRDENTMTVARRMLDAGVRHLPVVQDSMVIGVISMRDVLAVEAWT</sequence>
<dbReference type="RefSeq" id="WP_218120260.1">
    <property type="nucleotide sequence ID" value="NZ_FNFM01000012.1"/>
</dbReference>
<evidence type="ECO:0000259" key="3">
    <source>
        <dbReference type="PROSITE" id="PS51371"/>
    </source>
</evidence>
<dbReference type="InterPro" id="IPR051257">
    <property type="entry name" value="Diverse_CBS-Domain"/>
</dbReference>
<dbReference type="SUPFAM" id="SSF54631">
    <property type="entry name" value="CBS-domain pair"/>
    <property type="match status" value="1"/>
</dbReference>
<keyword evidence="5" id="KW-1185">Reference proteome</keyword>
<proteinExistence type="predicted"/>
<protein>
    <submittedName>
        <fullName evidence="4">CBS domain-containing protein</fullName>
    </submittedName>
</protein>
<dbReference type="EMBL" id="FNFM01000012">
    <property type="protein sequence ID" value="SDK75617.1"/>
    <property type="molecule type" value="Genomic_DNA"/>
</dbReference>